<dbReference type="EMBL" id="OY660883">
    <property type="protein sequence ID" value="CAJ1082564.1"/>
    <property type="molecule type" value="Genomic_DNA"/>
</dbReference>
<accession>A0AAV1HBB3</accession>
<dbReference type="InterPro" id="IPR036426">
    <property type="entry name" value="Bulb-type_lectin_dom_sf"/>
</dbReference>
<reference evidence="2" key="1">
    <citation type="submission" date="2023-08" db="EMBL/GenBank/DDBJ databases">
        <authorList>
            <person name="Alioto T."/>
            <person name="Alioto T."/>
            <person name="Gomez Garrido J."/>
        </authorList>
    </citation>
    <scope>NUCLEOTIDE SEQUENCE</scope>
</reference>
<dbReference type="Gene3D" id="2.90.10.10">
    <property type="entry name" value="Bulb-type lectin domain"/>
    <property type="match status" value="1"/>
</dbReference>
<gene>
    <name evidence="2" type="ORF">XNOV1_A026139</name>
</gene>
<dbReference type="SMART" id="SM00108">
    <property type="entry name" value="B_lectin"/>
    <property type="match status" value="1"/>
</dbReference>
<sequence>MITTSVKTNEILHVGDDLVSKNGLWKATLKSDGNFVISGWKETWEAKTCGSDGYRLAVQTDGNVVLYDKCNTPKWSTNTYVNGANYKCRFELTDEGNLVLFKDDVLSWSSADS</sequence>
<dbReference type="PROSITE" id="PS50927">
    <property type="entry name" value="BULB_LECTIN"/>
    <property type="match status" value="1"/>
</dbReference>
<keyword evidence="3" id="KW-1185">Reference proteome</keyword>
<dbReference type="SUPFAM" id="SSF51110">
    <property type="entry name" value="alpha-D-mannose-specific plant lectins"/>
    <property type="match status" value="1"/>
</dbReference>
<proteinExistence type="predicted"/>
<dbReference type="AlphaFoldDB" id="A0AAV1HBB3"/>
<feature type="domain" description="Bulb-type lectin" evidence="1">
    <location>
        <begin position="3"/>
        <end position="113"/>
    </location>
</feature>
<organism evidence="2 3">
    <name type="scientific">Xyrichtys novacula</name>
    <name type="common">Pearly razorfish</name>
    <name type="synonym">Hemipteronotus novacula</name>
    <dbReference type="NCBI Taxonomy" id="13765"/>
    <lineage>
        <taxon>Eukaryota</taxon>
        <taxon>Metazoa</taxon>
        <taxon>Chordata</taxon>
        <taxon>Craniata</taxon>
        <taxon>Vertebrata</taxon>
        <taxon>Euteleostomi</taxon>
        <taxon>Actinopterygii</taxon>
        <taxon>Neopterygii</taxon>
        <taxon>Teleostei</taxon>
        <taxon>Neoteleostei</taxon>
        <taxon>Acanthomorphata</taxon>
        <taxon>Eupercaria</taxon>
        <taxon>Labriformes</taxon>
        <taxon>Labridae</taxon>
        <taxon>Xyrichtys</taxon>
    </lineage>
</organism>
<dbReference type="InterPro" id="IPR001480">
    <property type="entry name" value="Bulb-type_lectin_dom"/>
</dbReference>
<protein>
    <submittedName>
        <fullName evidence="2">Mannose-specific lectin-like</fullName>
    </submittedName>
</protein>
<dbReference type="Proteomes" id="UP001178508">
    <property type="component" value="Chromosome 20"/>
</dbReference>
<evidence type="ECO:0000259" key="1">
    <source>
        <dbReference type="PROSITE" id="PS50927"/>
    </source>
</evidence>
<evidence type="ECO:0000313" key="3">
    <source>
        <dbReference type="Proteomes" id="UP001178508"/>
    </source>
</evidence>
<name>A0AAV1HBB3_XYRNO</name>
<evidence type="ECO:0000313" key="2">
    <source>
        <dbReference type="EMBL" id="CAJ1082564.1"/>
    </source>
</evidence>